<evidence type="ECO:0000313" key="2">
    <source>
        <dbReference type="Proteomes" id="UP000689195"/>
    </source>
</evidence>
<sequence length="298" mass="34411">MNKIVDQIEYQPNVPYQQLNQQIMDQNIYGSKTDELDQLLKDINIPDQVEFVHQFKIDVQNCCGYGHLSQHTQFDIQGIGELEFSVRVELVCVCICYCCRMCECDKHEYPQEVYILKNNNVQLEFWPGSTGKVFVNGKQIFEFLQTFPNPCDIFNQHCCSSYPKLKILSPIEKNYQLILKPDLNNFPESIFSVMGCTACLDIFTTSKNYYVDGLTQGRCQIINTRTACEAFARVSEMQGACCQQCPLIDYPRFAVQFDGVRKIDKIAIIMGLVHTSFYKQWVTLGNSLHLKFQSFLIK</sequence>
<dbReference type="OrthoDB" id="299819at2759"/>
<gene>
    <name evidence="1" type="ORF">PPENT_87.1.T1650070</name>
</gene>
<comment type="caution">
    <text evidence="1">The sequence shown here is derived from an EMBL/GenBank/DDBJ whole genome shotgun (WGS) entry which is preliminary data.</text>
</comment>
<organism evidence="1 2">
    <name type="scientific">Paramecium pentaurelia</name>
    <dbReference type="NCBI Taxonomy" id="43138"/>
    <lineage>
        <taxon>Eukaryota</taxon>
        <taxon>Sar</taxon>
        <taxon>Alveolata</taxon>
        <taxon>Ciliophora</taxon>
        <taxon>Intramacronucleata</taxon>
        <taxon>Oligohymenophorea</taxon>
        <taxon>Peniculida</taxon>
        <taxon>Parameciidae</taxon>
        <taxon>Paramecium</taxon>
    </lineage>
</organism>
<dbReference type="AlphaFoldDB" id="A0A8S1YF28"/>
<keyword evidence="2" id="KW-1185">Reference proteome</keyword>
<reference evidence="1" key="1">
    <citation type="submission" date="2021-01" db="EMBL/GenBank/DDBJ databases">
        <authorList>
            <consortium name="Genoscope - CEA"/>
            <person name="William W."/>
        </authorList>
    </citation>
    <scope>NUCLEOTIDE SEQUENCE</scope>
</reference>
<dbReference type="EMBL" id="CAJJDO010000165">
    <property type="protein sequence ID" value="CAD8211848.1"/>
    <property type="molecule type" value="Genomic_DNA"/>
</dbReference>
<dbReference type="Proteomes" id="UP000689195">
    <property type="component" value="Unassembled WGS sequence"/>
</dbReference>
<evidence type="ECO:0000313" key="1">
    <source>
        <dbReference type="EMBL" id="CAD8211848.1"/>
    </source>
</evidence>
<accession>A0A8S1YF28</accession>
<proteinExistence type="predicted"/>
<protein>
    <submittedName>
        <fullName evidence="1">Uncharacterized protein</fullName>
    </submittedName>
</protein>
<name>A0A8S1YF28_9CILI</name>